<name>A0A0Q0UC05_9CORY</name>
<proteinExistence type="predicted"/>
<dbReference type="AlphaFoldDB" id="A0A0Q0UC05"/>
<evidence type="ECO:0000313" key="2">
    <source>
        <dbReference type="Proteomes" id="UP000050517"/>
    </source>
</evidence>
<keyword evidence="2" id="KW-1185">Reference proteome</keyword>
<gene>
    <name evidence="1" type="ORF">Cocul_01956</name>
</gene>
<evidence type="ECO:0000313" key="1">
    <source>
        <dbReference type="EMBL" id="KQB83880.1"/>
    </source>
</evidence>
<dbReference type="Proteomes" id="UP000050517">
    <property type="component" value="Unassembled WGS sequence"/>
</dbReference>
<protein>
    <submittedName>
        <fullName evidence="1">Uncharacterized protein</fullName>
    </submittedName>
</protein>
<reference evidence="1 2" key="1">
    <citation type="submission" date="2015-10" db="EMBL/GenBank/DDBJ databases">
        <title>Corynebacteirum lowii and Corynebacterium oculi species nova, derived from human clinical disease and and emended description of Corynebacterium mastiditis.</title>
        <authorList>
            <person name="Bernard K."/>
            <person name="Pacheco A.L."/>
            <person name="Mcdougall C."/>
            <person name="Burtx T."/>
            <person name="Weibe D."/>
            <person name="Tyler S."/>
            <person name="Olson A.B."/>
            <person name="Cnockaert M."/>
            <person name="Eguchi H."/>
            <person name="Kuwahara T."/>
            <person name="Nakayama-Imaohji H."/>
            <person name="Boudewijins M."/>
            <person name="Van Hoecke F."/>
            <person name="Bernier A.-M."/>
            <person name="Vandamme P."/>
        </authorList>
    </citation>
    <scope>NUCLEOTIDE SEQUENCE [LARGE SCALE GENOMIC DNA]</scope>
    <source>
        <strain evidence="1 2">NML 130210</strain>
    </source>
</reference>
<dbReference type="PATRIC" id="fig|1544416.3.peg.1954"/>
<dbReference type="EMBL" id="LKST01000003">
    <property type="protein sequence ID" value="KQB83880.1"/>
    <property type="molecule type" value="Genomic_DNA"/>
</dbReference>
<accession>A0A0Q0UC05</accession>
<organism evidence="1 2">
    <name type="scientific">Corynebacterium oculi</name>
    <dbReference type="NCBI Taxonomy" id="1544416"/>
    <lineage>
        <taxon>Bacteria</taxon>
        <taxon>Bacillati</taxon>
        <taxon>Actinomycetota</taxon>
        <taxon>Actinomycetes</taxon>
        <taxon>Mycobacteriales</taxon>
        <taxon>Corynebacteriaceae</taxon>
        <taxon>Corynebacterium</taxon>
    </lineage>
</organism>
<dbReference type="AntiFam" id="ANF00009">
    <property type="entry name" value="Shadow ORF (opposite transposase protein)"/>
</dbReference>
<comment type="caution">
    <text evidence="1">The sequence shown here is derived from an EMBL/GenBank/DDBJ whole genome shotgun (WGS) entry which is preliminary data.</text>
</comment>
<sequence>MEYSPVKTATHTVRVGYCIDDQSDVHVVCEGITCTFPRVSVNNCGQIHVLATLTGQVCNVAYIDAVRLVSCEFTAY</sequence>